<dbReference type="EMBL" id="GGEC01060147">
    <property type="protein sequence ID" value="MBX40631.1"/>
    <property type="molecule type" value="Transcribed_RNA"/>
</dbReference>
<accession>A0A2P2NDS1</accession>
<evidence type="ECO:0000313" key="1">
    <source>
        <dbReference type="EMBL" id="MBX40631.1"/>
    </source>
</evidence>
<protein>
    <submittedName>
        <fullName evidence="1">Uncharacterized protein</fullName>
    </submittedName>
</protein>
<dbReference type="AlphaFoldDB" id="A0A2P2NDS1"/>
<name>A0A2P2NDS1_RHIMU</name>
<proteinExistence type="predicted"/>
<organism evidence="1">
    <name type="scientific">Rhizophora mucronata</name>
    <name type="common">Asiatic mangrove</name>
    <dbReference type="NCBI Taxonomy" id="61149"/>
    <lineage>
        <taxon>Eukaryota</taxon>
        <taxon>Viridiplantae</taxon>
        <taxon>Streptophyta</taxon>
        <taxon>Embryophyta</taxon>
        <taxon>Tracheophyta</taxon>
        <taxon>Spermatophyta</taxon>
        <taxon>Magnoliopsida</taxon>
        <taxon>eudicotyledons</taxon>
        <taxon>Gunneridae</taxon>
        <taxon>Pentapetalae</taxon>
        <taxon>rosids</taxon>
        <taxon>fabids</taxon>
        <taxon>Malpighiales</taxon>
        <taxon>Rhizophoraceae</taxon>
        <taxon>Rhizophora</taxon>
    </lineage>
</organism>
<sequence length="50" mass="5894">MNQFSMAYTWFLNIKIKDKVLETIFFHQYSFILLISQLQKVHGIACLALS</sequence>
<reference evidence="1" key="1">
    <citation type="submission" date="2018-02" db="EMBL/GenBank/DDBJ databases">
        <title>Rhizophora mucronata_Transcriptome.</title>
        <authorList>
            <person name="Meera S.P."/>
            <person name="Sreeshan A."/>
            <person name="Augustine A."/>
        </authorList>
    </citation>
    <scope>NUCLEOTIDE SEQUENCE</scope>
    <source>
        <tissue evidence="1">Leaf</tissue>
    </source>
</reference>